<name>A0A174PNJ8_9FIRM</name>
<dbReference type="Proteomes" id="UP000095765">
    <property type="component" value="Unassembled WGS sequence"/>
</dbReference>
<sequence length="35" mass="3902">MITEGCLKGSSLFLLIASVLFGVLRIFLEQVQFDI</sequence>
<proteinExistence type="predicted"/>
<gene>
    <name evidence="2" type="ORF">ERS852551_01330</name>
</gene>
<feature type="transmembrane region" description="Helical" evidence="1">
    <location>
        <begin position="12"/>
        <end position="28"/>
    </location>
</feature>
<evidence type="ECO:0000313" key="3">
    <source>
        <dbReference type="Proteomes" id="UP000095765"/>
    </source>
</evidence>
<dbReference type="EMBL" id="CZBE01000007">
    <property type="protein sequence ID" value="CUP60228.1"/>
    <property type="molecule type" value="Genomic_DNA"/>
</dbReference>
<keyword evidence="1" id="KW-0812">Transmembrane</keyword>
<dbReference type="AlphaFoldDB" id="A0A174PNJ8"/>
<keyword evidence="1" id="KW-0472">Membrane</keyword>
<organism evidence="2 3">
    <name type="scientific">Anaerotruncus colihominis</name>
    <dbReference type="NCBI Taxonomy" id="169435"/>
    <lineage>
        <taxon>Bacteria</taxon>
        <taxon>Bacillati</taxon>
        <taxon>Bacillota</taxon>
        <taxon>Clostridia</taxon>
        <taxon>Eubacteriales</taxon>
        <taxon>Oscillospiraceae</taxon>
        <taxon>Anaerotruncus</taxon>
    </lineage>
</organism>
<evidence type="ECO:0000256" key="1">
    <source>
        <dbReference type="SAM" id="Phobius"/>
    </source>
</evidence>
<keyword evidence="1" id="KW-1133">Transmembrane helix</keyword>
<accession>A0A174PNJ8</accession>
<protein>
    <submittedName>
        <fullName evidence="2">Uncharacterized protein</fullName>
    </submittedName>
</protein>
<reference evidence="2 3" key="1">
    <citation type="submission" date="2015-09" db="EMBL/GenBank/DDBJ databases">
        <authorList>
            <consortium name="Pathogen Informatics"/>
        </authorList>
    </citation>
    <scope>NUCLEOTIDE SEQUENCE [LARGE SCALE GENOMIC DNA]</scope>
    <source>
        <strain evidence="2 3">2789STDY5834939</strain>
    </source>
</reference>
<evidence type="ECO:0000313" key="2">
    <source>
        <dbReference type="EMBL" id="CUP60228.1"/>
    </source>
</evidence>